<feature type="region of interest" description="Disordered" evidence="1">
    <location>
        <begin position="47"/>
        <end position="66"/>
    </location>
</feature>
<evidence type="ECO:0000256" key="1">
    <source>
        <dbReference type="SAM" id="MobiDB-lite"/>
    </source>
</evidence>
<evidence type="ECO:0008006" key="4">
    <source>
        <dbReference type="Google" id="ProtNLM"/>
    </source>
</evidence>
<name>A0ABM7F0S5_9ACTN</name>
<dbReference type="EMBL" id="AP018448">
    <property type="protein sequence ID" value="BBC29134.1"/>
    <property type="molecule type" value="Genomic_DNA"/>
</dbReference>
<reference evidence="2 3" key="1">
    <citation type="journal article" date="2010" name="ChemBioChem">
        <title>Cloning and characterization of the biosynthetic gene cluster of 16-membered macrolide antibiotic FD-891: involvement of a dual functional cytochrome P450 monooxygenase catalyzing epoxidation and hydroxylation.</title>
        <authorList>
            <person name="Kudo F."/>
            <person name="Motegi A."/>
            <person name="Mizoue K."/>
            <person name="Eguchi T."/>
        </authorList>
    </citation>
    <scope>NUCLEOTIDE SEQUENCE [LARGE SCALE GENOMIC DNA]</scope>
    <source>
        <strain evidence="2 3">A-8890</strain>
    </source>
</reference>
<evidence type="ECO:0000313" key="2">
    <source>
        <dbReference type="EMBL" id="BBC29134.1"/>
    </source>
</evidence>
<accession>A0ABM7F0S5</accession>
<evidence type="ECO:0000313" key="3">
    <source>
        <dbReference type="Proteomes" id="UP001321542"/>
    </source>
</evidence>
<dbReference type="Proteomes" id="UP001321542">
    <property type="component" value="Chromosome"/>
</dbReference>
<proteinExistence type="predicted"/>
<sequence length="85" mass="9024">MEALKTGVVRNPDDVSEQIGHVRAGISASERCAVHMFLLDGMPRTTHMQVGGANRPAAPGTSPVRGARGLRVSAGADWMRPCLMI</sequence>
<gene>
    <name evidence="2" type="ORF">SGFS_004250</name>
</gene>
<protein>
    <recommendedName>
        <fullName evidence="4">Transposase</fullName>
    </recommendedName>
</protein>
<reference evidence="2 3" key="2">
    <citation type="journal article" date="2023" name="ChemBioChem">
        <title>Acyltransferase Domain Exchange between Two Independent Type I Polyketide Synthases in the Same Producer Strain of Macrolide Antibiotics.</title>
        <authorList>
            <person name="Kudo F."/>
            <person name="Kishikawa K."/>
            <person name="Tsuboi K."/>
            <person name="Kido T."/>
            <person name="Usui T."/>
            <person name="Hashimoto J."/>
            <person name="Shin-Ya K."/>
            <person name="Miyanaga A."/>
            <person name="Eguchi T."/>
        </authorList>
    </citation>
    <scope>NUCLEOTIDE SEQUENCE [LARGE SCALE GENOMIC DNA]</scope>
    <source>
        <strain evidence="2 3">A-8890</strain>
    </source>
</reference>
<organism evidence="2 3">
    <name type="scientific">Streptomyces graminofaciens</name>
    <dbReference type="NCBI Taxonomy" id="68212"/>
    <lineage>
        <taxon>Bacteria</taxon>
        <taxon>Bacillati</taxon>
        <taxon>Actinomycetota</taxon>
        <taxon>Actinomycetes</taxon>
        <taxon>Kitasatosporales</taxon>
        <taxon>Streptomycetaceae</taxon>
        <taxon>Streptomyces</taxon>
    </lineage>
</organism>
<keyword evidence="3" id="KW-1185">Reference proteome</keyword>